<accession>A0ABR0BT47</accession>
<protein>
    <submittedName>
        <fullName evidence="2">Uncharacterized protein</fullName>
    </submittedName>
</protein>
<feature type="region of interest" description="Disordered" evidence="1">
    <location>
        <begin position="79"/>
        <end position="102"/>
    </location>
</feature>
<proteinExistence type="predicted"/>
<feature type="region of interest" description="Disordered" evidence="1">
    <location>
        <begin position="929"/>
        <end position="971"/>
    </location>
</feature>
<name>A0ABR0BT47_PURLI</name>
<feature type="region of interest" description="Disordered" evidence="1">
    <location>
        <begin position="1049"/>
        <end position="1107"/>
    </location>
</feature>
<feature type="region of interest" description="Disordered" evidence="1">
    <location>
        <begin position="1250"/>
        <end position="1274"/>
    </location>
</feature>
<keyword evidence="3" id="KW-1185">Reference proteome</keyword>
<dbReference type="EMBL" id="JAWRVI010000034">
    <property type="protein sequence ID" value="KAK4087205.1"/>
    <property type="molecule type" value="Genomic_DNA"/>
</dbReference>
<feature type="region of interest" description="Disordered" evidence="1">
    <location>
        <begin position="1377"/>
        <end position="1411"/>
    </location>
</feature>
<feature type="compositionally biased region" description="Low complexity" evidence="1">
    <location>
        <begin position="300"/>
        <end position="312"/>
    </location>
</feature>
<feature type="region of interest" description="Disordered" evidence="1">
    <location>
        <begin position="495"/>
        <end position="556"/>
    </location>
</feature>
<feature type="compositionally biased region" description="Polar residues" evidence="1">
    <location>
        <begin position="1074"/>
        <end position="1086"/>
    </location>
</feature>
<feature type="compositionally biased region" description="Polar residues" evidence="1">
    <location>
        <begin position="1377"/>
        <end position="1391"/>
    </location>
</feature>
<dbReference type="Proteomes" id="UP001287286">
    <property type="component" value="Unassembled WGS sequence"/>
</dbReference>
<gene>
    <name evidence="2" type="ORF">Purlil1_8503</name>
</gene>
<comment type="caution">
    <text evidence="2">The sequence shown here is derived from an EMBL/GenBank/DDBJ whole genome shotgun (WGS) entry which is preliminary data.</text>
</comment>
<organism evidence="2 3">
    <name type="scientific">Purpureocillium lilacinum</name>
    <name type="common">Paecilomyces lilacinus</name>
    <dbReference type="NCBI Taxonomy" id="33203"/>
    <lineage>
        <taxon>Eukaryota</taxon>
        <taxon>Fungi</taxon>
        <taxon>Dikarya</taxon>
        <taxon>Ascomycota</taxon>
        <taxon>Pezizomycotina</taxon>
        <taxon>Sordariomycetes</taxon>
        <taxon>Hypocreomycetidae</taxon>
        <taxon>Hypocreales</taxon>
        <taxon>Ophiocordycipitaceae</taxon>
        <taxon>Purpureocillium</taxon>
    </lineage>
</organism>
<feature type="region of interest" description="Disordered" evidence="1">
    <location>
        <begin position="828"/>
        <end position="859"/>
    </location>
</feature>
<feature type="region of interest" description="Disordered" evidence="1">
    <location>
        <begin position="237"/>
        <end position="312"/>
    </location>
</feature>
<evidence type="ECO:0000313" key="3">
    <source>
        <dbReference type="Proteomes" id="UP001287286"/>
    </source>
</evidence>
<feature type="compositionally biased region" description="Basic and acidic residues" evidence="1">
    <location>
        <begin position="256"/>
        <end position="266"/>
    </location>
</feature>
<feature type="region of interest" description="Disordered" evidence="1">
    <location>
        <begin position="146"/>
        <end position="180"/>
    </location>
</feature>
<feature type="compositionally biased region" description="Polar residues" evidence="1">
    <location>
        <begin position="495"/>
        <end position="508"/>
    </location>
</feature>
<feature type="compositionally biased region" description="Acidic residues" evidence="1">
    <location>
        <begin position="944"/>
        <end position="956"/>
    </location>
</feature>
<sequence>MPGSNSVARRYREHDGTVLRFFSRPLAEADAVESTSGEVNVQAVSVRPVQSKSAFFSMCLPVHHLPTCTLKDSLLIVGPRPSNKTRQKRVATSSPPRARASLCKPPLQAGWPPHSLCSSAAPPQARPSTPILPSPPLAARWAAHRASAPTPRSVHSAPACSLKEKHRRSPPLGPHIHRPTPISVPWPGLACLRCHRGLKTPPSSEHPKLAARALGLEKRKGKKEVFQTQDPLGCACLVPHRDNAPSPSTSLPPPTDRLDPPPDHEQQPAALGSTLAASPATAPHRTAPYRCGCSPRSRRTTPSGSSPLGVGLGKPLPESLYAFVTRHGHARYYTWLPQLAVGIRRPCQLEHRAEVLLGGVSCPALDSRDGCMLDQGSRAVPPGLMTMQASFNGRRDAVGPDGSRGAASPYGPHPASPTLTNPDMILPDYDDSESLDDDHHPLSPPSMWQHDAQGAANDFGSFSQVGYGAAPLGPTTPIIYGNGTMLSDIGEVTEVESTVGTQSRQGMSRLSAMGGDDTPLRSSPTGGRRQLKKRSVQHAARERRLSSDSTSTIDGNDRAAATFDDFDDAVSVDDSNFQGDDEESMASSYVDDAAALSPRLAARASAQGLNLNEDRFSTSSISKRAEQILANAKRRLTTMEGNLNRARTFSYSSVSDGSTPSPVGRPATSLREHAPHSSNHVRNVSETGFLQATARPTAQLQRSASALGAAGGYRQPVQSRSADPLGGRHSHSAKLSHHPLDTTLAPLSEDGDDAFADERTRASSQHNSIASPTFGVYPEIALTRSASVAQVRDLQDQMEGLKGKISSLKEQARADSMKRRSLQSLRTPSPFTHARWGQTYSERQGASSPEQGSPALVTPWNGVVPGFETQENGKPVERAIEAVPEEDEQSTVGGFHEARETLENDEVHATEAEAEAEAVQEADTHYEGFDGAYHASGDDGEGHADEEEIEGGEDDADNNRDDVSESGESLYHDTVQHPISHEDREDAFDYEHFFLHSAMGTISRQGITRDYDYDSEGSDDSVQTTRGPTVGVGRRASQDTFVTVDSFATAAEGRESRNSTTTAGGRTEDGFVTPSEQFEDTTTTARRATLGGGSGSGSGSGSSGDEALRYRDERPRANSVLHRPASITFKAALHRPSVSSFESTGTNRSFPLVNRTRLSGGILTPGASPEYDLKQVAESLMSETTSVYDRESTNGGPHSPAIQMLSREDQLLVEHVVASLGKCVLGLTEASRTNPSGLEEFRRRIEAAKRDPPALTPVPAAARNGERADERSRLGGMDGWMDAWGGEQRDAAEEQNRTEQHSTFTRVRVWVYYLLFVVVVVVAKPPNPSAAAAAAAAAAADTAHIDGREGKGTTHARVTVLVSLRTTRRSARARVCPSTSVSQSLQGLHTQAHTERRASTHDDDDDLLYARDGSSRTETRIRAGRATPFAAACVRASPIYLAHGSDRPSDSPTYLPTYLQTYLRD</sequence>
<feature type="region of interest" description="Disordered" evidence="1">
    <location>
        <begin position="650"/>
        <end position="683"/>
    </location>
</feature>
<feature type="region of interest" description="Disordered" evidence="1">
    <location>
        <begin position="1010"/>
        <end position="1033"/>
    </location>
</feature>
<feature type="compositionally biased region" description="Basic and acidic residues" evidence="1">
    <location>
        <begin position="1392"/>
        <end position="1401"/>
    </location>
</feature>
<evidence type="ECO:0000313" key="2">
    <source>
        <dbReference type="EMBL" id="KAK4087205.1"/>
    </source>
</evidence>
<feature type="compositionally biased region" description="Polar residues" evidence="1">
    <location>
        <begin position="838"/>
        <end position="851"/>
    </location>
</feature>
<feature type="region of interest" description="Disordered" evidence="1">
    <location>
        <begin position="393"/>
        <end position="453"/>
    </location>
</feature>
<feature type="compositionally biased region" description="Basic and acidic residues" evidence="1">
    <location>
        <begin position="1264"/>
        <end position="1273"/>
    </location>
</feature>
<feature type="compositionally biased region" description="Polar residues" evidence="1">
    <location>
        <begin position="650"/>
        <end position="661"/>
    </location>
</feature>
<feature type="compositionally biased region" description="Basic residues" evidence="1">
    <location>
        <begin position="728"/>
        <end position="737"/>
    </location>
</feature>
<feature type="region of interest" description="Disordered" evidence="1">
    <location>
        <begin position="696"/>
        <end position="744"/>
    </location>
</feature>
<reference evidence="2 3" key="1">
    <citation type="journal article" date="2024" name="Microbiol. Resour. Announc.">
        <title>Genome annotations for the ascomycete fungi Trichoderma harzianum, Trichoderma aggressivum, and Purpureocillium lilacinum.</title>
        <authorList>
            <person name="Beijen E.P.W."/>
            <person name="Ohm R.A."/>
        </authorList>
    </citation>
    <scope>NUCLEOTIDE SEQUENCE [LARGE SCALE GENOMIC DNA]</scope>
    <source>
        <strain evidence="2 3">CBS 150709</strain>
    </source>
</reference>
<evidence type="ECO:0000256" key="1">
    <source>
        <dbReference type="SAM" id="MobiDB-lite"/>
    </source>
</evidence>
<feature type="compositionally biased region" description="Gly residues" evidence="1">
    <location>
        <begin position="1090"/>
        <end position="1102"/>
    </location>
</feature>